<evidence type="ECO:0000313" key="5">
    <source>
        <dbReference type="Proteomes" id="UP000695023"/>
    </source>
</evidence>
<dbReference type="Proteomes" id="UP000695023">
    <property type="component" value="Unplaced"/>
</dbReference>
<feature type="domain" description="ZP" evidence="4">
    <location>
        <begin position="1"/>
        <end position="221"/>
    </location>
</feature>
<keyword evidence="3" id="KW-0472">Membrane</keyword>
<sequence>MTHGCGSIFRTTSAPGTGIFSDFSSIETMNISGVVQSFEPTTGKISYKTELMYYYSCSYPLEYMINYTQLNVSATSIIVEDNNGSFISTLSMKLFSDANYTQPLVIPQWGIELRTDVYVEIKATNLTRQYNVLLDRCYATISPLSSNSSIFNLFVSCSKDQFTNMIENGDSQRARFKFPAFRFIEHEKEPVSTYYIHCVIRLCERSTCSTFKHCAQRMKRSTLDASEVGITKAYTIISPKIITKAENVESKEQPIVVEKYNSDVGLGVGVGVLAFAFLIALIIAAVFYKRFRKH</sequence>
<dbReference type="RefSeq" id="XP_005745383.1">
    <property type="nucleotide sequence ID" value="XM_005745326.1"/>
</dbReference>
<keyword evidence="2" id="KW-1015">Disulfide bond</keyword>
<gene>
    <name evidence="6" type="primary">LOC102194474</name>
</gene>
<reference evidence="6" key="1">
    <citation type="submission" date="2025-08" db="UniProtKB">
        <authorList>
            <consortium name="RefSeq"/>
        </authorList>
    </citation>
    <scope>IDENTIFICATION</scope>
</reference>
<dbReference type="InterPro" id="IPR055355">
    <property type="entry name" value="ZP-C"/>
</dbReference>
<evidence type="ECO:0000256" key="2">
    <source>
        <dbReference type="ARBA" id="ARBA00023157"/>
    </source>
</evidence>
<evidence type="ECO:0000256" key="1">
    <source>
        <dbReference type="ARBA" id="ARBA00022729"/>
    </source>
</evidence>
<accession>A0A9Y3RRP3</accession>
<dbReference type="AlphaFoldDB" id="A0A9Y3RRP3"/>
<dbReference type="PROSITE" id="PS51034">
    <property type="entry name" value="ZP_2"/>
    <property type="match status" value="1"/>
</dbReference>
<dbReference type="PANTHER" id="PTHR14002">
    <property type="entry name" value="ENDOGLIN/TGF-BETA RECEPTOR TYPE III"/>
    <property type="match status" value="1"/>
</dbReference>
<keyword evidence="3" id="KW-1133">Transmembrane helix</keyword>
<dbReference type="InterPro" id="IPR001507">
    <property type="entry name" value="ZP_dom"/>
</dbReference>
<name>A0A9Y3RRP3_9CICH</name>
<evidence type="ECO:0000313" key="6">
    <source>
        <dbReference type="RefSeq" id="XP_005745383.1"/>
    </source>
</evidence>
<protein>
    <submittedName>
        <fullName evidence="6">Zona pellucida-like domain-containing protein 1</fullName>
    </submittedName>
</protein>
<keyword evidence="1" id="KW-0732">Signal</keyword>
<dbReference type="SMART" id="SM00241">
    <property type="entry name" value="ZP"/>
    <property type="match status" value="1"/>
</dbReference>
<evidence type="ECO:0000256" key="3">
    <source>
        <dbReference type="SAM" id="Phobius"/>
    </source>
</evidence>
<evidence type="ECO:0000259" key="4">
    <source>
        <dbReference type="PROSITE" id="PS51034"/>
    </source>
</evidence>
<organism evidence="5 6">
    <name type="scientific">Pundamilia nyererei</name>
    <dbReference type="NCBI Taxonomy" id="303518"/>
    <lineage>
        <taxon>Eukaryota</taxon>
        <taxon>Metazoa</taxon>
        <taxon>Chordata</taxon>
        <taxon>Craniata</taxon>
        <taxon>Vertebrata</taxon>
        <taxon>Euteleostomi</taxon>
        <taxon>Actinopterygii</taxon>
        <taxon>Neopterygii</taxon>
        <taxon>Teleostei</taxon>
        <taxon>Neoteleostei</taxon>
        <taxon>Acanthomorphata</taxon>
        <taxon>Ovalentaria</taxon>
        <taxon>Cichlomorphae</taxon>
        <taxon>Cichliformes</taxon>
        <taxon>Cichlidae</taxon>
        <taxon>African cichlids</taxon>
        <taxon>Pseudocrenilabrinae</taxon>
        <taxon>Haplochromini</taxon>
        <taxon>Pundamilia</taxon>
    </lineage>
</organism>
<dbReference type="InterPro" id="IPR042235">
    <property type="entry name" value="ZP-C_dom"/>
</dbReference>
<dbReference type="PANTHER" id="PTHR14002:SF21">
    <property type="entry name" value="SI:CH211-103F14.3-RELATED"/>
    <property type="match status" value="1"/>
</dbReference>
<dbReference type="Pfam" id="PF00100">
    <property type="entry name" value="Zona_pellucida"/>
    <property type="match status" value="1"/>
</dbReference>
<dbReference type="Gene3D" id="2.60.40.4100">
    <property type="entry name" value="Zona pellucida, ZP-C domain"/>
    <property type="match status" value="1"/>
</dbReference>
<keyword evidence="5" id="KW-1185">Reference proteome</keyword>
<proteinExistence type="predicted"/>
<feature type="transmembrane region" description="Helical" evidence="3">
    <location>
        <begin position="264"/>
        <end position="288"/>
    </location>
</feature>
<dbReference type="GeneID" id="102194474"/>
<keyword evidence="3" id="KW-0812">Transmembrane</keyword>